<name>X1TAY3_9ZZZZ</name>
<feature type="transmembrane region" description="Helical" evidence="1">
    <location>
        <begin position="42"/>
        <end position="64"/>
    </location>
</feature>
<accession>X1TAY3</accession>
<feature type="non-terminal residue" evidence="2">
    <location>
        <position position="1"/>
    </location>
</feature>
<keyword evidence="1" id="KW-1133">Transmembrane helix</keyword>
<feature type="transmembrane region" description="Helical" evidence="1">
    <location>
        <begin position="71"/>
        <end position="88"/>
    </location>
</feature>
<evidence type="ECO:0000256" key="1">
    <source>
        <dbReference type="SAM" id="Phobius"/>
    </source>
</evidence>
<feature type="transmembrane region" description="Helical" evidence="1">
    <location>
        <begin position="12"/>
        <end position="36"/>
    </location>
</feature>
<proteinExistence type="predicted"/>
<dbReference type="AlphaFoldDB" id="X1TAY3"/>
<keyword evidence="1" id="KW-0472">Membrane</keyword>
<evidence type="ECO:0000313" key="2">
    <source>
        <dbReference type="EMBL" id="GAI84730.1"/>
    </source>
</evidence>
<gene>
    <name evidence="2" type="ORF">S12H4_12468</name>
</gene>
<dbReference type="EMBL" id="BARW01005955">
    <property type="protein sequence ID" value="GAI84730.1"/>
    <property type="molecule type" value="Genomic_DNA"/>
</dbReference>
<keyword evidence="1" id="KW-0812">Transmembrane</keyword>
<comment type="caution">
    <text evidence="2">The sequence shown here is derived from an EMBL/GenBank/DDBJ whole genome shotgun (WGS) entry which is preliminary data.</text>
</comment>
<sequence length="89" mass="10298">VISYIKNNKERLIIIASFLLAALITLIPFVLVPYFAAPRASIYYVIFILLFTWGVVDYFSVVFINGFYKKYFNKVVALTMIPIICFTIM</sequence>
<reference evidence="2" key="1">
    <citation type="journal article" date="2014" name="Front. Microbiol.">
        <title>High frequency of phylogenetically diverse reductive dehalogenase-homologous genes in deep subseafloor sedimentary metagenomes.</title>
        <authorList>
            <person name="Kawai M."/>
            <person name="Futagami T."/>
            <person name="Toyoda A."/>
            <person name="Takaki Y."/>
            <person name="Nishi S."/>
            <person name="Hori S."/>
            <person name="Arai W."/>
            <person name="Tsubouchi T."/>
            <person name="Morono Y."/>
            <person name="Uchiyama I."/>
            <person name="Ito T."/>
            <person name="Fujiyama A."/>
            <person name="Inagaki F."/>
            <person name="Takami H."/>
        </authorList>
    </citation>
    <scope>NUCLEOTIDE SEQUENCE</scope>
    <source>
        <strain evidence="2">Expedition CK06-06</strain>
    </source>
</reference>
<organism evidence="2">
    <name type="scientific">marine sediment metagenome</name>
    <dbReference type="NCBI Taxonomy" id="412755"/>
    <lineage>
        <taxon>unclassified sequences</taxon>
        <taxon>metagenomes</taxon>
        <taxon>ecological metagenomes</taxon>
    </lineage>
</organism>
<feature type="non-terminal residue" evidence="2">
    <location>
        <position position="89"/>
    </location>
</feature>
<protein>
    <submittedName>
        <fullName evidence="2">Uncharacterized protein</fullName>
    </submittedName>
</protein>